<name>A0A183TQZ3_SCHSO</name>
<evidence type="ECO:0000313" key="3">
    <source>
        <dbReference type="WBParaSite" id="SSLN_0001961001-mRNA-1"/>
    </source>
</evidence>
<evidence type="ECO:0000313" key="1">
    <source>
        <dbReference type="EMBL" id="VDM05277.1"/>
    </source>
</evidence>
<dbReference type="WBParaSite" id="SSLN_0001961001-mRNA-1">
    <property type="protein sequence ID" value="SSLN_0001961001-mRNA-1"/>
    <property type="gene ID" value="SSLN_0001961001"/>
</dbReference>
<dbReference type="EMBL" id="UYSU01045610">
    <property type="protein sequence ID" value="VDM05277.1"/>
    <property type="molecule type" value="Genomic_DNA"/>
</dbReference>
<keyword evidence="2" id="KW-1185">Reference proteome</keyword>
<protein>
    <submittedName>
        <fullName evidence="1 3">Uncharacterized protein</fullName>
    </submittedName>
</protein>
<reference evidence="3" key="1">
    <citation type="submission" date="2016-06" db="UniProtKB">
        <authorList>
            <consortium name="WormBaseParasite"/>
        </authorList>
    </citation>
    <scope>IDENTIFICATION</scope>
</reference>
<organism evidence="3">
    <name type="scientific">Schistocephalus solidus</name>
    <name type="common">Tapeworm</name>
    <dbReference type="NCBI Taxonomy" id="70667"/>
    <lineage>
        <taxon>Eukaryota</taxon>
        <taxon>Metazoa</taxon>
        <taxon>Spiralia</taxon>
        <taxon>Lophotrochozoa</taxon>
        <taxon>Platyhelminthes</taxon>
        <taxon>Cestoda</taxon>
        <taxon>Eucestoda</taxon>
        <taxon>Diphyllobothriidea</taxon>
        <taxon>Diphyllobothriidae</taxon>
        <taxon>Schistocephalus</taxon>
    </lineage>
</organism>
<dbReference type="AlphaFoldDB" id="A0A183TQZ3"/>
<dbReference type="SUPFAM" id="SSF46966">
    <property type="entry name" value="Spectrin repeat"/>
    <property type="match status" value="1"/>
</dbReference>
<dbReference type="OrthoDB" id="6267675at2759"/>
<proteinExistence type="predicted"/>
<sequence>MLEAANDALELLAHMANHTGQSDDSNLARACAEARERIASVTSAANEARRAAEVAWFRRKRLLYLRLVVVKLESEHERIINWFSEHGEPQLTSLVPGTNLEDCEIAMEKLMGLLSDAREMQRAHSRLMQQTHQITLPHSPHSSPTTGQPVFTFAEDGDVEVEVQSTYMDLVRRFSTSEKYIWEFIDRLEARRRCLHTSIIFYSEATVLLQCLRDLENQLQSTAAEKSAGPLPQDLVRRLSELELGVPGLKETLVELRTGVDEMHLSPSMGAPIGPSPGTMLPPHSDAAMTRLLNEIEQTILRCRKVCVEFQGRDTTDQTFRSIDERLTAVSHN</sequence>
<reference evidence="1 2" key="2">
    <citation type="submission" date="2018-11" db="EMBL/GenBank/DDBJ databases">
        <authorList>
            <consortium name="Pathogen Informatics"/>
        </authorList>
    </citation>
    <scope>NUCLEOTIDE SEQUENCE [LARGE SCALE GENOMIC DNA]</scope>
    <source>
        <strain evidence="1 2">NST_G2</strain>
    </source>
</reference>
<dbReference type="STRING" id="70667.A0A183TQZ3"/>
<accession>A0A183TQZ3</accession>
<dbReference type="Gene3D" id="1.20.58.60">
    <property type="match status" value="1"/>
</dbReference>
<dbReference type="Proteomes" id="UP000275846">
    <property type="component" value="Unassembled WGS sequence"/>
</dbReference>
<evidence type="ECO:0000313" key="2">
    <source>
        <dbReference type="Proteomes" id="UP000275846"/>
    </source>
</evidence>
<gene>
    <name evidence="1" type="ORF">SSLN_LOCUS18891</name>
</gene>